<name>A0A224YG36_9ACAR</name>
<dbReference type="EMBL" id="GFPF01002285">
    <property type="protein sequence ID" value="MAA13431.1"/>
    <property type="molecule type" value="Transcribed_RNA"/>
</dbReference>
<evidence type="ECO:0000313" key="2">
    <source>
        <dbReference type="EMBL" id="MAA13431.1"/>
    </source>
</evidence>
<feature type="chain" id="PRO_5012668778" evidence="1">
    <location>
        <begin position="19"/>
        <end position="137"/>
    </location>
</feature>
<evidence type="ECO:0000256" key="1">
    <source>
        <dbReference type="SAM" id="SignalP"/>
    </source>
</evidence>
<sequence length="137" mass="15319">MHHFCGSALLINICAVTQESVPTPVSTAMHLFHESTTSHSTCPATMKRSRKCVRCMGATLLLCPLEGVLCAEMPPRETHPDQHSRASLFLCPLLCIVFAEMQPCWTYVLSHRRASVLLCPLQCIFFTKKPPHTEEKP</sequence>
<organism evidence="2">
    <name type="scientific">Rhipicephalus zambeziensis</name>
    <dbReference type="NCBI Taxonomy" id="60191"/>
    <lineage>
        <taxon>Eukaryota</taxon>
        <taxon>Metazoa</taxon>
        <taxon>Ecdysozoa</taxon>
        <taxon>Arthropoda</taxon>
        <taxon>Chelicerata</taxon>
        <taxon>Arachnida</taxon>
        <taxon>Acari</taxon>
        <taxon>Parasitiformes</taxon>
        <taxon>Ixodida</taxon>
        <taxon>Ixodoidea</taxon>
        <taxon>Ixodidae</taxon>
        <taxon>Rhipicephalinae</taxon>
        <taxon>Rhipicephalus</taxon>
        <taxon>Rhipicephalus</taxon>
    </lineage>
</organism>
<accession>A0A224YG36</accession>
<reference evidence="2" key="1">
    <citation type="journal article" date="2017" name="Parasit. Vectors">
        <title>Sialotranscriptomics of Rhipicephalus zambeziensis reveals intricate expression profiles of secretory proteins and suggests tight temporal transcriptional regulation during blood-feeding.</title>
        <authorList>
            <person name="de Castro M.H."/>
            <person name="de Klerk D."/>
            <person name="Pienaar R."/>
            <person name="Rees D.J.G."/>
            <person name="Mans B.J."/>
        </authorList>
    </citation>
    <scope>NUCLEOTIDE SEQUENCE</scope>
    <source>
        <tissue evidence="2">Salivary glands</tissue>
    </source>
</reference>
<protein>
    <submittedName>
        <fullName evidence="2">Uncharacterized protein</fullName>
    </submittedName>
</protein>
<proteinExistence type="predicted"/>
<feature type="signal peptide" evidence="1">
    <location>
        <begin position="1"/>
        <end position="18"/>
    </location>
</feature>
<keyword evidence="1" id="KW-0732">Signal</keyword>
<dbReference type="AlphaFoldDB" id="A0A224YG36"/>